<gene>
    <name evidence="3" type="ORF">VM1G_07645</name>
</gene>
<keyword evidence="2" id="KW-0472">Membrane</keyword>
<name>A0A194W8Q1_CYTMA</name>
<keyword evidence="2" id="KW-0812">Transmembrane</keyword>
<dbReference type="AlphaFoldDB" id="A0A194W8Q1"/>
<feature type="region of interest" description="Disordered" evidence="1">
    <location>
        <begin position="205"/>
        <end position="224"/>
    </location>
</feature>
<proteinExistence type="predicted"/>
<evidence type="ECO:0000256" key="1">
    <source>
        <dbReference type="SAM" id="MobiDB-lite"/>
    </source>
</evidence>
<protein>
    <submittedName>
        <fullName evidence="3">Uncharacterized protein</fullName>
    </submittedName>
</protein>
<accession>A0A194W8Q1</accession>
<keyword evidence="2" id="KW-1133">Transmembrane helix</keyword>
<evidence type="ECO:0000313" key="4">
    <source>
        <dbReference type="Proteomes" id="UP000078559"/>
    </source>
</evidence>
<keyword evidence="4" id="KW-1185">Reference proteome</keyword>
<dbReference type="PANTHER" id="PTHR37577:SF1">
    <property type="entry name" value="INTEGRAL MEMBRANE PROTEIN"/>
    <property type="match status" value="1"/>
</dbReference>
<reference evidence="3" key="1">
    <citation type="submission" date="2014-12" db="EMBL/GenBank/DDBJ databases">
        <title>Genome Sequence of Valsa Canker Pathogens Uncovers a Specific Adaption of Colonization on Woody Bark.</title>
        <authorList>
            <person name="Yin Z."/>
            <person name="Liu H."/>
            <person name="Gao X."/>
            <person name="Li Z."/>
            <person name="Song N."/>
            <person name="Ke X."/>
            <person name="Dai Q."/>
            <person name="Wu Y."/>
            <person name="Sun Y."/>
            <person name="Xu J.-R."/>
            <person name="Kang Z.K."/>
            <person name="Wang L."/>
            <person name="Huang L."/>
        </authorList>
    </citation>
    <scope>NUCLEOTIDE SEQUENCE [LARGE SCALE GENOMIC DNA]</scope>
    <source>
        <strain evidence="3">03-8</strain>
    </source>
</reference>
<feature type="transmembrane region" description="Helical" evidence="2">
    <location>
        <begin position="129"/>
        <end position="150"/>
    </location>
</feature>
<evidence type="ECO:0000256" key="2">
    <source>
        <dbReference type="SAM" id="Phobius"/>
    </source>
</evidence>
<organism evidence="3 4">
    <name type="scientific">Cytospora mali</name>
    <name type="common">Apple Valsa canker fungus</name>
    <name type="synonym">Valsa mali</name>
    <dbReference type="NCBI Taxonomy" id="578113"/>
    <lineage>
        <taxon>Eukaryota</taxon>
        <taxon>Fungi</taxon>
        <taxon>Dikarya</taxon>
        <taxon>Ascomycota</taxon>
        <taxon>Pezizomycotina</taxon>
        <taxon>Sordariomycetes</taxon>
        <taxon>Sordariomycetidae</taxon>
        <taxon>Diaporthales</taxon>
        <taxon>Cytosporaceae</taxon>
        <taxon>Cytospora</taxon>
    </lineage>
</organism>
<evidence type="ECO:0000313" key="3">
    <source>
        <dbReference type="EMBL" id="KUI72455.1"/>
    </source>
</evidence>
<dbReference type="Proteomes" id="UP000078559">
    <property type="component" value="Chromosome 8"/>
</dbReference>
<dbReference type="PANTHER" id="PTHR37577">
    <property type="entry name" value="INTEGRAL MEMBRANE PROTEIN"/>
    <property type="match status" value="1"/>
</dbReference>
<dbReference type="InterPro" id="IPR053018">
    <property type="entry name" value="Elsinochrome_Biosynth-Asso"/>
</dbReference>
<dbReference type="EMBL" id="CM003105">
    <property type="protein sequence ID" value="KUI72455.1"/>
    <property type="molecule type" value="Genomic_DNA"/>
</dbReference>
<dbReference type="OrthoDB" id="5427664at2759"/>
<sequence>MLVQRKSAGDGINPIDKFLRQHTSDRVQRVLGARRSHLMAKSLYDVILSLSDTQLVTGTAMLVAALYKLNETGSISIYHLSIVEDSCFIIPSIHSFTFFALRTRTESSESASEDTGQARRRKKPTGIEWSLILRVALTLSLNVMLFYIRWTSAYVDWDSKSKGHSTMGVEESSLEDTWGFGQLVPLLLLTLPVLQWLESMEEGLEEPETATLGSDNTPLLDHNA</sequence>